<reference evidence="1 2" key="1">
    <citation type="submission" date="2014-07" db="EMBL/GenBank/DDBJ databases">
        <authorList>
            <person name="McCorrison J."/>
            <person name="Sanka R."/>
            <person name="Torralba M."/>
            <person name="Gillis M."/>
            <person name="Haft D.H."/>
            <person name="Methe B."/>
            <person name="Sutton G."/>
            <person name="Nelson K.E."/>
        </authorList>
    </citation>
    <scope>NUCLEOTIDE SEQUENCE [LARGE SCALE GENOMIC DNA]</scope>
    <source>
        <strain evidence="1 2">S7-1-13</strain>
    </source>
</reference>
<accession>A0A095X5F5</accession>
<dbReference type="Proteomes" id="UP000029579">
    <property type="component" value="Unassembled WGS sequence"/>
</dbReference>
<sequence length="241" mass="27572">MDINFKNQILNDFSIDEEEFFSKNNIFTCNNPSCDFLFFNRADFSAICTSGKVFMRATNPDLIKKLREKIIAYQGAWFAEAANIRELEKILGEFEMGIDNFFPLMNLSDREVGMRDFDFKRIGRNEIQNFKDLARMSFCFDEDDRLGLAYYDGDSLIALAGASYSGKYLWDIGLEKFSSDDKYQGLAASLLRKLSLLIREENPDISPITTTQFSHTKSINTSIRAGYEMNLCITGSKKIQG</sequence>
<name>A0A095X5F5_9FIRM</name>
<gene>
    <name evidence="1" type="ORF">HMPREF1630_01360</name>
</gene>
<organism evidence="1 2">
    <name type="scientific">Anaerococcus lactolyticus S7-1-13</name>
    <dbReference type="NCBI Taxonomy" id="1284686"/>
    <lineage>
        <taxon>Bacteria</taxon>
        <taxon>Bacillati</taxon>
        <taxon>Bacillota</taxon>
        <taxon>Tissierellia</taxon>
        <taxon>Tissierellales</taxon>
        <taxon>Peptoniphilaceae</taxon>
        <taxon>Anaerococcus</taxon>
    </lineage>
</organism>
<dbReference type="OrthoDB" id="1689703at2"/>
<dbReference type="RefSeq" id="WP_037326350.1">
    <property type="nucleotide sequence ID" value="NZ_JRMW01000019.1"/>
</dbReference>
<evidence type="ECO:0000313" key="2">
    <source>
        <dbReference type="Proteomes" id="UP000029579"/>
    </source>
</evidence>
<dbReference type="AlphaFoldDB" id="A0A095X5F5"/>
<dbReference type="eggNOG" id="COG3393">
    <property type="taxonomic scope" value="Bacteria"/>
</dbReference>
<dbReference type="EMBL" id="JRMW01000019">
    <property type="protein sequence ID" value="KGF05083.1"/>
    <property type="molecule type" value="Genomic_DNA"/>
</dbReference>
<protein>
    <recommendedName>
        <fullName evidence="3">Acetyltransferase</fullName>
    </recommendedName>
</protein>
<evidence type="ECO:0008006" key="3">
    <source>
        <dbReference type="Google" id="ProtNLM"/>
    </source>
</evidence>
<evidence type="ECO:0000313" key="1">
    <source>
        <dbReference type="EMBL" id="KGF05083.1"/>
    </source>
</evidence>
<proteinExistence type="predicted"/>
<comment type="caution">
    <text evidence="1">The sequence shown here is derived from an EMBL/GenBank/DDBJ whole genome shotgun (WGS) entry which is preliminary data.</text>
</comment>